<dbReference type="AlphaFoldDB" id="A0A4Y2GG40"/>
<comment type="caution">
    <text evidence="1">The sequence shown here is derived from an EMBL/GenBank/DDBJ whole genome shotgun (WGS) entry which is preliminary data.</text>
</comment>
<dbReference type="EMBL" id="BGPR01001339">
    <property type="protein sequence ID" value="GBM51508.1"/>
    <property type="molecule type" value="Genomic_DNA"/>
</dbReference>
<sequence length="149" mass="16866">MLLVRTQEKKTTFTSTSISLVKVFRSFPIRAGRLIYEGGDISCILLLLCHIPLPSNETIKVAAAFHFVRNYGHKMCAADTCLLVYYASHSNTMYADRNMALRWVGGLIPVLVFGLYEAECEKQKKSFPWMSHFSAQNVGKPDRNEAESR</sequence>
<evidence type="ECO:0000313" key="1">
    <source>
        <dbReference type="EMBL" id="GBM51508.1"/>
    </source>
</evidence>
<accession>A0A4Y2GG40</accession>
<evidence type="ECO:0000313" key="2">
    <source>
        <dbReference type="Proteomes" id="UP000499080"/>
    </source>
</evidence>
<keyword evidence="2" id="KW-1185">Reference proteome</keyword>
<organism evidence="1 2">
    <name type="scientific">Araneus ventricosus</name>
    <name type="common">Orbweaver spider</name>
    <name type="synonym">Epeira ventricosa</name>
    <dbReference type="NCBI Taxonomy" id="182803"/>
    <lineage>
        <taxon>Eukaryota</taxon>
        <taxon>Metazoa</taxon>
        <taxon>Ecdysozoa</taxon>
        <taxon>Arthropoda</taxon>
        <taxon>Chelicerata</taxon>
        <taxon>Arachnida</taxon>
        <taxon>Araneae</taxon>
        <taxon>Araneomorphae</taxon>
        <taxon>Entelegynae</taxon>
        <taxon>Araneoidea</taxon>
        <taxon>Araneidae</taxon>
        <taxon>Araneus</taxon>
    </lineage>
</organism>
<protein>
    <submittedName>
        <fullName evidence="1">Uncharacterized protein</fullName>
    </submittedName>
</protein>
<proteinExistence type="predicted"/>
<reference evidence="1 2" key="1">
    <citation type="journal article" date="2019" name="Sci. Rep.">
        <title>Orb-weaving spider Araneus ventricosus genome elucidates the spidroin gene catalogue.</title>
        <authorList>
            <person name="Kono N."/>
            <person name="Nakamura H."/>
            <person name="Ohtoshi R."/>
            <person name="Moran D.A.P."/>
            <person name="Shinohara A."/>
            <person name="Yoshida Y."/>
            <person name="Fujiwara M."/>
            <person name="Mori M."/>
            <person name="Tomita M."/>
            <person name="Arakawa K."/>
        </authorList>
    </citation>
    <scope>NUCLEOTIDE SEQUENCE [LARGE SCALE GENOMIC DNA]</scope>
</reference>
<name>A0A4Y2GG40_ARAVE</name>
<dbReference type="Proteomes" id="UP000499080">
    <property type="component" value="Unassembled WGS sequence"/>
</dbReference>
<gene>
    <name evidence="1" type="ORF">AVEN_71626_1</name>
</gene>